<dbReference type="NCBIfam" id="TIGR01413">
    <property type="entry name" value="Dyp_perox_fam"/>
    <property type="match status" value="1"/>
</dbReference>
<organism evidence="12">
    <name type="scientific">Sinomonas puerhi</name>
    <dbReference type="NCBI Taxonomy" id="3238584"/>
    <lineage>
        <taxon>Bacteria</taxon>
        <taxon>Bacillati</taxon>
        <taxon>Actinomycetota</taxon>
        <taxon>Actinomycetes</taxon>
        <taxon>Micrococcales</taxon>
        <taxon>Micrococcaceae</taxon>
        <taxon>Sinomonas</taxon>
    </lineage>
</organism>
<keyword evidence="3" id="KW-0349">Heme</keyword>
<gene>
    <name evidence="12" type="ORF">AB5L97_04305</name>
</gene>
<dbReference type="PROSITE" id="PS51318">
    <property type="entry name" value="TAT"/>
    <property type="match status" value="1"/>
</dbReference>
<evidence type="ECO:0000256" key="8">
    <source>
        <dbReference type="ARBA" id="ARBA00025737"/>
    </source>
</evidence>
<feature type="signal peptide" evidence="9">
    <location>
        <begin position="1"/>
        <end position="27"/>
    </location>
</feature>
<sequence length="412" mass="43919">MQIERRTFLIGASGVAAGGLIGAAANAAAGQVPAAPAEGTDVVEFLGTNQAGVYRPAPQQQAACFAAFRVLCRDAAELEALLKRLTVKGTVLGAGHKSSAALPAVEQSGVDGAPPVNSGVMGEDVPAAGFTMTLGLASSLFDNPAYGLAAKKPNGLTDMKVFPKDQIEAEWTGGDLILQLCAESSDMVHYALRDIMKATRGQLQLQWKINGFHNRPRPDGAPRNLFGYKDGIVNPAESEELVWLGSGPGQPAWAEGGTFMVVRMIRMLVEFWDRVGLGEQDGMIGRHRGNGAPLGQSAETDTPDYASDPDGKTIPLDAHIRLANPRTKETAGSRMLRRGYNYDLGVDMNGNLQAGLIFTCFQQNIQEQFEATQTRLADEPMTDYIEPFGGGYFFVVPGVPKQDGFLGEGLFA</sequence>
<evidence type="ECO:0000259" key="10">
    <source>
        <dbReference type="Pfam" id="PF04261"/>
    </source>
</evidence>
<dbReference type="Pfam" id="PF04261">
    <property type="entry name" value="Dyp_perox_N"/>
    <property type="match status" value="1"/>
</dbReference>
<accession>A0AB39L5X1</accession>
<feature type="chain" id="PRO_5044340054" evidence="9">
    <location>
        <begin position="28"/>
        <end position="412"/>
    </location>
</feature>
<dbReference type="InterPro" id="IPR048327">
    <property type="entry name" value="Dyp_perox_N"/>
</dbReference>
<dbReference type="KEGG" id="spue:AB5L97_04305"/>
<dbReference type="GO" id="GO:0004601">
    <property type="term" value="F:peroxidase activity"/>
    <property type="evidence" value="ECO:0007669"/>
    <property type="project" value="UniProtKB-KW"/>
</dbReference>
<dbReference type="AlphaFoldDB" id="A0AB39L5X1"/>
<dbReference type="GO" id="GO:0020037">
    <property type="term" value="F:heme binding"/>
    <property type="evidence" value="ECO:0007669"/>
    <property type="project" value="InterPro"/>
</dbReference>
<dbReference type="EMBL" id="CP163302">
    <property type="protein sequence ID" value="XDP46245.1"/>
    <property type="molecule type" value="Genomic_DNA"/>
</dbReference>
<evidence type="ECO:0000256" key="9">
    <source>
        <dbReference type="SAM" id="SignalP"/>
    </source>
</evidence>
<dbReference type="GO" id="GO:0046872">
    <property type="term" value="F:metal ion binding"/>
    <property type="evidence" value="ECO:0007669"/>
    <property type="project" value="UniProtKB-KW"/>
</dbReference>
<feature type="domain" description="Dyp-type peroxidase C-terminal" evidence="11">
    <location>
        <begin position="222"/>
        <end position="399"/>
    </location>
</feature>
<reference evidence="12" key="1">
    <citation type="submission" date="2024-07" db="EMBL/GenBank/DDBJ databases">
        <authorList>
            <person name="fu j."/>
        </authorList>
    </citation>
    <scope>NUCLEOTIDE SEQUENCE</scope>
    <source>
        <strain evidence="12">P10A9</strain>
    </source>
</reference>
<dbReference type="SUPFAM" id="SSF54909">
    <property type="entry name" value="Dimeric alpha+beta barrel"/>
    <property type="match status" value="1"/>
</dbReference>
<comment type="similarity">
    <text evidence="8">Belongs to the DyP-type peroxidase family.</text>
</comment>
<dbReference type="PANTHER" id="PTHR30521">
    <property type="entry name" value="DEFERROCHELATASE/PEROXIDASE"/>
    <property type="match status" value="1"/>
</dbReference>
<dbReference type="GO" id="GO:0005829">
    <property type="term" value="C:cytosol"/>
    <property type="evidence" value="ECO:0007669"/>
    <property type="project" value="TreeGrafter"/>
</dbReference>
<keyword evidence="5 9" id="KW-0732">Signal</keyword>
<dbReference type="Pfam" id="PF20628">
    <property type="entry name" value="Dyp_perox_C"/>
    <property type="match status" value="1"/>
</dbReference>
<keyword evidence="2 12" id="KW-0575">Peroxidase</keyword>
<evidence type="ECO:0000256" key="3">
    <source>
        <dbReference type="ARBA" id="ARBA00022617"/>
    </source>
</evidence>
<keyword evidence="6" id="KW-0560">Oxidoreductase</keyword>
<feature type="domain" description="Dyp-type peroxidase N-terminal" evidence="10">
    <location>
        <begin position="57"/>
        <end position="212"/>
    </location>
</feature>
<dbReference type="RefSeq" id="WP_369046599.1">
    <property type="nucleotide sequence ID" value="NZ_CP163302.1"/>
</dbReference>
<evidence type="ECO:0000256" key="5">
    <source>
        <dbReference type="ARBA" id="ARBA00022729"/>
    </source>
</evidence>
<evidence type="ECO:0000256" key="1">
    <source>
        <dbReference type="ARBA" id="ARBA00001970"/>
    </source>
</evidence>
<dbReference type="PANTHER" id="PTHR30521:SF4">
    <property type="entry name" value="DEFERROCHELATASE"/>
    <property type="match status" value="1"/>
</dbReference>
<evidence type="ECO:0000256" key="2">
    <source>
        <dbReference type="ARBA" id="ARBA00022559"/>
    </source>
</evidence>
<dbReference type="InterPro" id="IPR006314">
    <property type="entry name" value="Dyp_peroxidase"/>
</dbReference>
<proteinExistence type="inferred from homology"/>
<evidence type="ECO:0000313" key="12">
    <source>
        <dbReference type="EMBL" id="XDP46245.1"/>
    </source>
</evidence>
<name>A0AB39L5X1_9MICC</name>
<evidence type="ECO:0000256" key="6">
    <source>
        <dbReference type="ARBA" id="ARBA00023002"/>
    </source>
</evidence>
<dbReference type="InterPro" id="IPR006311">
    <property type="entry name" value="TAT_signal"/>
</dbReference>
<evidence type="ECO:0000256" key="4">
    <source>
        <dbReference type="ARBA" id="ARBA00022723"/>
    </source>
</evidence>
<evidence type="ECO:0000256" key="7">
    <source>
        <dbReference type="ARBA" id="ARBA00023004"/>
    </source>
</evidence>
<keyword evidence="4" id="KW-0479">Metal-binding</keyword>
<keyword evidence="7" id="KW-0408">Iron</keyword>
<dbReference type="InterPro" id="IPR011008">
    <property type="entry name" value="Dimeric_a/b-barrel"/>
</dbReference>
<dbReference type="InterPro" id="IPR048328">
    <property type="entry name" value="Dyp_perox_C"/>
</dbReference>
<evidence type="ECO:0000259" key="11">
    <source>
        <dbReference type="Pfam" id="PF20628"/>
    </source>
</evidence>
<dbReference type="PROSITE" id="PS51404">
    <property type="entry name" value="DYP_PEROXIDASE"/>
    <property type="match status" value="1"/>
</dbReference>
<comment type="cofactor">
    <cofactor evidence="1">
        <name>heme b</name>
        <dbReference type="ChEBI" id="CHEBI:60344"/>
    </cofactor>
</comment>
<protein>
    <submittedName>
        <fullName evidence="12">Dyp-type peroxidase</fullName>
    </submittedName>
</protein>